<dbReference type="EMBL" id="QAOQ01000004">
    <property type="protein sequence ID" value="PTQ96766.1"/>
    <property type="molecule type" value="Genomic_DNA"/>
</dbReference>
<accession>A0A2T5J9N2</accession>
<organism evidence="1 2">
    <name type="scientific">Mucilaginibacter yixingensis</name>
    <dbReference type="NCBI Taxonomy" id="1295612"/>
    <lineage>
        <taxon>Bacteria</taxon>
        <taxon>Pseudomonadati</taxon>
        <taxon>Bacteroidota</taxon>
        <taxon>Sphingobacteriia</taxon>
        <taxon>Sphingobacteriales</taxon>
        <taxon>Sphingobacteriaceae</taxon>
        <taxon>Mucilaginibacter</taxon>
    </lineage>
</organism>
<dbReference type="AlphaFoldDB" id="A0A2T5J9N2"/>
<dbReference type="Proteomes" id="UP000244168">
    <property type="component" value="Unassembled WGS sequence"/>
</dbReference>
<protein>
    <submittedName>
        <fullName evidence="1">Uncharacterized protein</fullName>
    </submittedName>
</protein>
<reference evidence="1 2" key="1">
    <citation type="submission" date="2018-04" db="EMBL/GenBank/DDBJ databases">
        <title>Genomic Encyclopedia of Archaeal and Bacterial Type Strains, Phase II (KMG-II): from individual species to whole genera.</title>
        <authorList>
            <person name="Goeker M."/>
        </authorList>
    </citation>
    <scope>NUCLEOTIDE SEQUENCE [LARGE SCALE GENOMIC DNA]</scope>
    <source>
        <strain evidence="1 2">DSM 26809</strain>
    </source>
</reference>
<comment type="caution">
    <text evidence="1">The sequence shown here is derived from an EMBL/GenBank/DDBJ whole genome shotgun (WGS) entry which is preliminary data.</text>
</comment>
<evidence type="ECO:0000313" key="1">
    <source>
        <dbReference type="EMBL" id="PTQ96766.1"/>
    </source>
</evidence>
<name>A0A2T5J9N2_9SPHI</name>
<proteinExistence type="predicted"/>
<sequence>MVFAIAFFMVDIFLLDKKSEIEHPQSFLLQGARGYKDLCLTAS</sequence>
<gene>
    <name evidence="1" type="ORF">C8P68_104255</name>
</gene>
<evidence type="ECO:0000313" key="2">
    <source>
        <dbReference type="Proteomes" id="UP000244168"/>
    </source>
</evidence>
<keyword evidence="2" id="KW-1185">Reference proteome</keyword>